<evidence type="ECO:0000313" key="3">
    <source>
        <dbReference type="Proteomes" id="UP000003706"/>
    </source>
</evidence>
<reference evidence="2 3" key="1">
    <citation type="submission" date="2011-09" db="EMBL/GenBank/DDBJ databases">
        <title>The draft genome of Methanotorris formicicus Mc-S-70.</title>
        <authorList>
            <consortium name="US DOE Joint Genome Institute (JGI-PGF)"/>
            <person name="Lucas S."/>
            <person name="Han J."/>
            <person name="Lapidus A."/>
            <person name="Cheng J.-F."/>
            <person name="Goodwin L."/>
            <person name="Pitluck S."/>
            <person name="Peters L."/>
            <person name="Land M.L."/>
            <person name="Hauser L."/>
            <person name="Sieprawska-Lupa M."/>
            <person name="Takai K."/>
            <person name="Miyazaki J."/>
            <person name="Whitman W."/>
            <person name="Woyke T.J."/>
        </authorList>
    </citation>
    <scope>NUCLEOTIDE SEQUENCE [LARGE SCALE GENOMIC DNA]</scope>
    <source>
        <strain evidence="2 3">Mc-S-70</strain>
    </source>
</reference>
<keyword evidence="1" id="KW-0472">Membrane</keyword>
<gene>
    <name evidence="2" type="ORF">MetfoDRAFT_0223</name>
</gene>
<dbReference type="STRING" id="647171.MetfoDRAFT_0223"/>
<dbReference type="PATRIC" id="fig|647171.4.peg.221"/>
<keyword evidence="1" id="KW-0812">Transmembrane</keyword>
<evidence type="ECO:0000256" key="1">
    <source>
        <dbReference type="SAM" id="Phobius"/>
    </source>
</evidence>
<evidence type="ECO:0000313" key="2">
    <source>
        <dbReference type="EMBL" id="EHP89165.1"/>
    </source>
</evidence>
<organism evidence="2 3">
    <name type="scientific">Methanotorris formicicus Mc-S-70</name>
    <dbReference type="NCBI Taxonomy" id="647171"/>
    <lineage>
        <taxon>Archaea</taxon>
        <taxon>Methanobacteriati</taxon>
        <taxon>Methanobacteriota</taxon>
        <taxon>Methanomada group</taxon>
        <taxon>Methanococci</taxon>
        <taxon>Methanococcales</taxon>
        <taxon>Methanocaldococcaceae</taxon>
        <taxon>Methanotorris</taxon>
    </lineage>
</organism>
<dbReference type="AlphaFoldDB" id="H1KWQ0"/>
<comment type="caution">
    <text evidence="2">The sequence shown here is derived from an EMBL/GenBank/DDBJ whole genome shotgun (WGS) entry which is preliminary data.</text>
</comment>
<dbReference type="Proteomes" id="UP000003706">
    <property type="component" value="Unassembled WGS sequence"/>
</dbReference>
<keyword evidence="1" id="KW-1133">Transmembrane helix</keyword>
<proteinExistence type="predicted"/>
<dbReference type="EMBL" id="AGJL01000003">
    <property type="protein sequence ID" value="EHP89165.1"/>
    <property type="molecule type" value="Genomic_DNA"/>
</dbReference>
<feature type="transmembrane region" description="Helical" evidence="1">
    <location>
        <begin position="242"/>
        <end position="259"/>
    </location>
</feature>
<keyword evidence="3" id="KW-1185">Reference proteome</keyword>
<sequence length="264" mass="29875">MSGNALWLEKDYGTSMFLAANETLRNLPINDNESFELEYDVYVENYEATKKWQPLHMISVAINTSTSGTNGQVSSTQSYSIALTADGSLDVYSNLGYPQSSSITKTDNFSKYESSDAWIGEEHRVKIEINKINSTNFEAKYYVDGDLIGIWNTSMINDKNWQNLSFDKVCANLGFTFGCNSPNTTFKMAIDNLRIKLPNGTVMEEDFEDNDWNRIFGYCPPINEKRKYRIDPAPNQPVKTPIPISVLVLTLTIIPIVLLRNKKS</sequence>
<accession>H1KWQ0</accession>
<name>H1KWQ0_9EURY</name>
<protein>
    <submittedName>
        <fullName evidence="2">Uncharacterized protein</fullName>
    </submittedName>
</protein>